<gene>
    <name evidence="1" type="ORF">GPZ80_10600</name>
</gene>
<dbReference type="Proteomes" id="UP000734823">
    <property type="component" value="Unassembled WGS sequence"/>
</dbReference>
<comment type="caution">
    <text evidence="1">The sequence shown here is derived from an EMBL/GenBank/DDBJ whole genome shotgun (WGS) entry which is preliminary data.</text>
</comment>
<dbReference type="Gene3D" id="2.30.30.990">
    <property type="entry name" value="Malonyl-[acyl-carrier protein] O-methyltransferase, zinc-finger motif"/>
    <property type="match status" value="1"/>
</dbReference>
<accession>A0ABR7L4L6</accession>
<dbReference type="EMBL" id="JABVED010000005">
    <property type="protein sequence ID" value="MBC6447620.1"/>
    <property type="molecule type" value="Genomic_DNA"/>
</dbReference>
<evidence type="ECO:0000313" key="1">
    <source>
        <dbReference type="EMBL" id="MBC6447620.1"/>
    </source>
</evidence>
<evidence type="ECO:0008006" key="3">
    <source>
        <dbReference type="Google" id="ProtNLM"/>
    </source>
</evidence>
<dbReference type="InterPro" id="IPR031795">
    <property type="entry name" value="Zf-HC3"/>
</dbReference>
<keyword evidence="2" id="KW-1185">Reference proteome</keyword>
<protein>
    <recommendedName>
        <fullName evidence="3">Zinc finger protein</fullName>
    </recommendedName>
</protein>
<proteinExistence type="predicted"/>
<evidence type="ECO:0000313" key="2">
    <source>
        <dbReference type="Proteomes" id="UP000734823"/>
    </source>
</evidence>
<dbReference type="Pfam" id="PF16827">
    <property type="entry name" value="zf-HC3"/>
    <property type="match status" value="1"/>
</dbReference>
<organism evidence="1 2">
    <name type="scientific">Actinokineospora xionganensis</name>
    <dbReference type="NCBI Taxonomy" id="2684470"/>
    <lineage>
        <taxon>Bacteria</taxon>
        <taxon>Bacillati</taxon>
        <taxon>Actinomycetota</taxon>
        <taxon>Actinomycetes</taxon>
        <taxon>Pseudonocardiales</taxon>
        <taxon>Pseudonocardiaceae</taxon>
        <taxon>Actinokineospora</taxon>
    </lineage>
</organism>
<dbReference type="RefSeq" id="WP_187220145.1">
    <property type="nucleotide sequence ID" value="NZ_JABVED010000005.1"/>
</dbReference>
<name>A0ABR7L4L6_9PSEU</name>
<reference evidence="1 2" key="1">
    <citation type="submission" date="2020-06" db="EMBL/GenBank/DDBJ databases">
        <title>Actinokineospora xiongansis sp. nov., isolated from soil of Baiyangdian.</title>
        <authorList>
            <person name="Zhang X."/>
        </authorList>
    </citation>
    <scope>NUCLEOTIDE SEQUENCE [LARGE SCALE GENOMIC DNA]</scope>
    <source>
        <strain evidence="1 2">HBU206404</strain>
    </source>
</reference>
<sequence length="76" mass="8796">MTDRPFEWQAVDGGLHAIPNTTHRPYPPLPGADFTTLCGLEVVLAPEDFRRDRLRPMCRDCHGKWRAHQDQGRTKR</sequence>